<protein>
    <recommendedName>
        <fullName evidence="4 10">Pyruvate dehydrogenase E1 component subunit alpha</fullName>
        <ecNumber evidence="3 10">1.2.4.1</ecNumber>
    </recommendedName>
</protein>
<comment type="catalytic activity">
    <reaction evidence="9 10">
        <text>N(6)-[(R)-lipoyl]-L-lysyl-[protein] + pyruvate + H(+) = N(6)-[(R)-S(8)-acetyldihydrolipoyl]-L-lysyl-[protein] + CO2</text>
        <dbReference type="Rhea" id="RHEA:19189"/>
        <dbReference type="Rhea" id="RHEA-COMP:10474"/>
        <dbReference type="Rhea" id="RHEA-COMP:10478"/>
        <dbReference type="ChEBI" id="CHEBI:15361"/>
        <dbReference type="ChEBI" id="CHEBI:15378"/>
        <dbReference type="ChEBI" id="CHEBI:16526"/>
        <dbReference type="ChEBI" id="CHEBI:83099"/>
        <dbReference type="ChEBI" id="CHEBI:83111"/>
        <dbReference type="EC" id="1.2.4.1"/>
    </reaction>
</comment>
<sequence>MADTRQVAEGFGNSEIRLEQFKPFTILSPEGKVVNEEQMPELSDEQLRELMKRMVFTRVWDQRAVGLARQGRLGFYAPVSGQEATMIGSEYALNKDDFILPGYRDIPQLYWHGYPMYQAFLWSRGHQHGGEIPEDVHVLIPQIIIGAQYVQAAGVAMAFKRRGEKRVAITYTGDGGSSQGDFYEAMNFAGAFNLPAVFVVQNNGYAISTPFEKQTAAKSVAQKGIAAGIRSVQVDGMDVLAVYRVVKDAVDRARDGKGPSLIEAVNYRLGPHSMSGDDPTRYRSKEEPDQYEQREPLVRFRKYLEAKGLWTEEDENRVIEEAKQTVADEIKKANKYEKMTIPGLIDSMFDVTPPYLEKQKAEYMKEGN</sequence>
<dbReference type="EMBL" id="JACEOL010000027">
    <property type="protein sequence ID" value="MBA4602274.1"/>
    <property type="molecule type" value="Genomic_DNA"/>
</dbReference>
<dbReference type="Proteomes" id="UP000538292">
    <property type="component" value="Unassembled WGS sequence"/>
</dbReference>
<dbReference type="EC" id="1.2.4.1" evidence="3 10"/>
<organism evidence="13 14">
    <name type="scientific">Thermoactinomyces mirandus</name>
    <dbReference type="NCBI Taxonomy" id="2756294"/>
    <lineage>
        <taxon>Bacteria</taxon>
        <taxon>Bacillati</taxon>
        <taxon>Bacillota</taxon>
        <taxon>Bacilli</taxon>
        <taxon>Bacillales</taxon>
        <taxon>Thermoactinomycetaceae</taxon>
        <taxon>Thermoactinomyces</taxon>
    </lineage>
</organism>
<comment type="function">
    <text evidence="8 10">The pyruvate dehydrogenase complex catalyzes the overall conversion of pyruvate to acetyl-CoA and CO(2). It contains multiple copies of three enzymatic components: pyruvate dehydrogenase (E1), dihydrolipoamide acetyltransferase (E2) and lipoamide dehydrogenase (E3).</text>
</comment>
<reference evidence="13 14" key="1">
    <citation type="submission" date="2020-07" db="EMBL/GenBank/DDBJ databases">
        <title>Thermoactinomyces phylogeny.</title>
        <authorList>
            <person name="Dunlap C."/>
        </authorList>
    </citation>
    <scope>NUCLEOTIDE SEQUENCE [LARGE SCALE GENOMIC DNA]</scope>
    <source>
        <strain evidence="13 14">AMNI-1</strain>
    </source>
</reference>
<dbReference type="InterPro" id="IPR029061">
    <property type="entry name" value="THDP-binding"/>
</dbReference>
<dbReference type="CDD" id="cd02000">
    <property type="entry name" value="TPP_E1_PDC_ADC_BCADC"/>
    <property type="match status" value="1"/>
</dbReference>
<evidence type="ECO:0000256" key="5">
    <source>
        <dbReference type="ARBA" id="ARBA00023002"/>
    </source>
</evidence>
<dbReference type="GO" id="GO:0004739">
    <property type="term" value="F:pyruvate dehydrogenase (acetyl-transferring) activity"/>
    <property type="evidence" value="ECO:0007669"/>
    <property type="project" value="UniProtKB-UniRule"/>
</dbReference>
<gene>
    <name evidence="13" type="primary">pdhA</name>
    <name evidence="13" type="ORF">H2C83_08075</name>
</gene>
<feature type="domain" description="Dehydrogenase E1 component" evidence="12">
    <location>
        <begin position="51"/>
        <end position="340"/>
    </location>
</feature>
<evidence type="ECO:0000313" key="14">
    <source>
        <dbReference type="Proteomes" id="UP000538292"/>
    </source>
</evidence>
<evidence type="ECO:0000256" key="10">
    <source>
        <dbReference type="RuleBase" id="RU366007"/>
    </source>
</evidence>
<dbReference type="GO" id="GO:0009083">
    <property type="term" value="P:branched-chain amino acid catabolic process"/>
    <property type="evidence" value="ECO:0007669"/>
    <property type="project" value="TreeGrafter"/>
</dbReference>
<dbReference type="SUPFAM" id="SSF52518">
    <property type="entry name" value="Thiamin diphosphate-binding fold (THDP-binding)"/>
    <property type="match status" value="1"/>
</dbReference>
<dbReference type="PANTHER" id="PTHR43380">
    <property type="entry name" value="2-OXOISOVALERATE DEHYDROGENASE SUBUNIT ALPHA, MITOCHONDRIAL"/>
    <property type="match status" value="1"/>
</dbReference>
<evidence type="ECO:0000256" key="7">
    <source>
        <dbReference type="ARBA" id="ARBA00023317"/>
    </source>
</evidence>
<dbReference type="InterPro" id="IPR017596">
    <property type="entry name" value="PdhA/BkdA"/>
</dbReference>
<dbReference type="InterPro" id="IPR050771">
    <property type="entry name" value="Alpha-ketoacid_DH_E1_comp"/>
</dbReference>
<evidence type="ECO:0000256" key="3">
    <source>
        <dbReference type="ARBA" id="ARBA00012281"/>
    </source>
</evidence>
<keyword evidence="7 10" id="KW-0670">Pyruvate</keyword>
<comment type="cofactor">
    <cofactor evidence="1 10">
        <name>thiamine diphosphate</name>
        <dbReference type="ChEBI" id="CHEBI:58937"/>
    </cofactor>
</comment>
<dbReference type="Pfam" id="PF00676">
    <property type="entry name" value="E1_dh"/>
    <property type="match status" value="1"/>
</dbReference>
<dbReference type="InterPro" id="IPR001017">
    <property type="entry name" value="DH_E1"/>
</dbReference>
<dbReference type="NCBIfam" id="TIGR03181">
    <property type="entry name" value="PDH_E1_alph_x"/>
    <property type="match status" value="1"/>
</dbReference>
<accession>A0A7W1XS61</accession>
<feature type="region of interest" description="Disordered" evidence="11">
    <location>
        <begin position="270"/>
        <end position="291"/>
    </location>
</feature>
<evidence type="ECO:0000256" key="9">
    <source>
        <dbReference type="ARBA" id="ARBA00051231"/>
    </source>
</evidence>
<evidence type="ECO:0000256" key="11">
    <source>
        <dbReference type="SAM" id="MobiDB-lite"/>
    </source>
</evidence>
<evidence type="ECO:0000256" key="8">
    <source>
        <dbReference type="ARBA" id="ARBA00025211"/>
    </source>
</evidence>
<dbReference type="PANTHER" id="PTHR43380:SF1">
    <property type="entry name" value="2-OXOISOVALERATE DEHYDROGENASE SUBUNIT ALPHA, MITOCHONDRIAL"/>
    <property type="match status" value="1"/>
</dbReference>
<comment type="subunit">
    <text evidence="2 10">Heterodimer of an alpha and a beta chain.</text>
</comment>
<evidence type="ECO:0000256" key="2">
    <source>
        <dbReference type="ARBA" id="ARBA00011870"/>
    </source>
</evidence>
<name>A0A7W1XS61_9BACL</name>
<evidence type="ECO:0000256" key="4">
    <source>
        <dbReference type="ARBA" id="ARBA00014159"/>
    </source>
</evidence>
<evidence type="ECO:0000256" key="6">
    <source>
        <dbReference type="ARBA" id="ARBA00023052"/>
    </source>
</evidence>
<dbReference type="AlphaFoldDB" id="A0A7W1XS61"/>
<evidence type="ECO:0000259" key="12">
    <source>
        <dbReference type="Pfam" id="PF00676"/>
    </source>
</evidence>
<proteinExistence type="predicted"/>
<keyword evidence="5 10" id="KW-0560">Oxidoreductase</keyword>
<evidence type="ECO:0000313" key="13">
    <source>
        <dbReference type="EMBL" id="MBA4602274.1"/>
    </source>
</evidence>
<keyword evidence="14" id="KW-1185">Reference proteome</keyword>
<feature type="compositionally biased region" description="Basic and acidic residues" evidence="11">
    <location>
        <begin position="278"/>
        <end position="291"/>
    </location>
</feature>
<dbReference type="Gene3D" id="3.40.50.970">
    <property type="match status" value="1"/>
</dbReference>
<evidence type="ECO:0000256" key="1">
    <source>
        <dbReference type="ARBA" id="ARBA00001964"/>
    </source>
</evidence>
<keyword evidence="6 10" id="KW-0786">Thiamine pyrophosphate</keyword>
<comment type="caution">
    <text evidence="13">The sequence shown here is derived from an EMBL/GenBank/DDBJ whole genome shotgun (WGS) entry which is preliminary data.</text>
</comment>